<gene>
    <name evidence="1" type="ORF">VM1G_11283</name>
</gene>
<organism evidence="1 2">
    <name type="scientific">Cytospora mali</name>
    <name type="common">Apple Valsa canker fungus</name>
    <name type="synonym">Valsa mali</name>
    <dbReference type="NCBI Taxonomy" id="578113"/>
    <lineage>
        <taxon>Eukaryota</taxon>
        <taxon>Fungi</taxon>
        <taxon>Dikarya</taxon>
        <taxon>Ascomycota</taxon>
        <taxon>Pezizomycotina</taxon>
        <taxon>Sordariomycetes</taxon>
        <taxon>Sordariomycetidae</taxon>
        <taxon>Diaporthales</taxon>
        <taxon>Cytosporaceae</taxon>
        <taxon>Cytospora</taxon>
    </lineage>
</organism>
<name>A0A194VMB0_CYTMA</name>
<accession>A0A194VMB0</accession>
<evidence type="ECO:0000313" key="1">
    <source>
        <dbReference type="EMBL" id="KUI65304.1"/>
    </source>
</evidence>
<reference evidence="1" key="1">
    <citation type="submission" date="2014-12" db="EMBL/GenBank/DDBJ databases">
        <title>Genome Sequence of Valsa Canker Pathogens Uncovers a Specific Adaption of Colonization on Woody Bark.</title>
        <authorList>
            <person name="Yin Z."/>
            <person name="Liu H."/>
            <person name="Gao X."/>
            <person name="Li Z."/>
            <person name="Song N."/>
            <person name="Ke X."/>
            <person name="Dai Q."/>
            <person name="Wu Y."/>
            <person name="Sun Y."/>
            <person name="Xu J.-R."/>
            <person name="Kang Z.K."/>
            <person name="Wang L."/>
            <person name="Huang L."/>
        </authorList>
    </citation>
    <scope>NUCLEOTIDE SEQUENCE [LARGE SCALE GENOMIC DNA]</scope>
    <source>
        <strain evidence="1">03-8</strain>
    </source>
</reference>
<keyword evidence="2" id="KW-1185">Reference proteome</keyword>
<sequence length="62" mass="6772">MGPGWGGHKIMPGQFPTAQRSQHEVGLVICRTDGRRGELTIFNEEAVTSDTARPRAFLGYVA</sequence>
<evidence type="ECO:0000313" key="2">
    <source>
        <dbReference type="Proteomes" id="UP000078559"/>
    </source>
</evidence>
<proteinExistence type="predicted"/>
<dbReference type="Proteomes" id="UP000078559">
    <property type="component" value="Chromosome 1"/>
</dbReference>
<dbReference type="EMBL" id="CM003098">
    <property type="protein sequence ID" value="KUI65304.1"/>
    <property type="molecule type" value="Genomic_DNA"/>
</dbReference>
<dbReference type="AlphaFoldDB" id="A0A194VMB0"/>
<protein>
    <submittedName>
        <fullName evidence="1">Uncharacterized protein</fullName>
    </submittedName>
</protein>